<dbReference type="Gene3D" id="2.30.30.140">
    <property type="match status" value="1"/>
</dbReference>
<dbReference type="NCBIfam" id="TIGR00074">
    <property type="entry name" value="hypC_hupF"/>
    <property type="match status" value="1"/>
</dbReference>
<protein>
    <submittedName>
        <fullName evidence="2">HypC/HybG/HupF family hydrogenase formation chaperone</fullName>
    </submittedName>
</protein>
<sequence>MCLAVPAKIKAIHNDMAEVEISGVTYEASLMLTPKARVGDYVILHAGFAIQILDPKEARETLKIWDRIAKIEAKGKEK</sequence>
<dbReference type="GO" id="GO:1902670">
    <property type="term" value="F:carbon dioxide binding"/>
    <property type="evidence" value="ECO:0007669"/>
    <property type="project" value="TreeGrafter"/>
</dbReference>
<comment type="similarity">
    <text evidence="1">Belongs to the HupF/HypC family.</text>
</comment>
<name>A0A7C6EDH0_UNCW3</name>
<accession>A0A7C6EDH0</accession>
<dbReference type="InterPro" id="IPR001109">
    <property type="entry name" value="Hydrogenase_HupF/HypC"/>
</dbReference>
<dbReference type="InterPro" id="IPR019812">
    <property type="entry name" value="Hydgase_assmbl_chp_CS"/>
</dbReference>
<dbReference type="AlphaFoldDB" id="A0A7C6EDH0"/>
<dbReference type="GO" id="GO:0051604">
    <property type="term" value="P:protein maturation"/>
    <property type="evidence" value="ECO:0007669"/>
    <property type="project" value="TreeGrafter"/>
</dbReference>
<dbReference type="SUPFAM" id="SSF159127">
    <property type="entry name" value="HupF/HypC-like"/>
    <property type="match status" value="1"/>
</dbReference>
<comment type="caution">
    <text evidence="2">The sequence shown here is derived from an EMBL/GenBank/DDBJ whole genome shotgun (WGS) entry which is preliminary data.</text>
</comment>
<reference evidence="2" key="1">
    <citation type="journal article" date="2020" name="mSystems">
        <title>Genome- and Community-Level Interaction Insights into Carbon Utilization and Element Cycling Functions of Hydrothermarchaeota in Hydrothermal Sediment.</title>
        <authorList>
            <person name="Zhou Z."/>
            <person name="Liu Y."/>
            <person name="Xu W."/>
            <person name="Pan J."/>
            <person name="Luo Z.H."/>
            <person name="Li M."/>
        </authorList>
    </citation>
    <scope>NUCLEOTIDE SEQUENCE [LARGE SCALE GENOMIC DNA]</scope>
    <source>
        <strain evidence="2">SpSt-876</strain>
    </source>
</reference>
<organism evidence="2">
    <name type="scientific">candidate division WOR-3 bacterium</name>
    <dbReference type="NCBI Taxonomy" id="2052148"/>
    <lineage>
        <taxon>Bacteria</taxon>
        <taxon>Bacteria division WOR-3</taxon>
    </lineage>
</organism>
<dbReference type="PROSITE" id="PS01097">
    <property type="entry name" value="HUPF_HYPC"/>
    <property type="match status" value="1"/>
</dbReference>
<dbReference type="EMBL" id="DTLI01000153">
    <property type="protein sequence ID" value="HHS52480.1"/>
    <property type="molecule type" value="Genomic_DNA"/>
</dbReference>
<evidence type="ECO:0000313" key="2">
    <source>
        <dbReference type="EMBL" id="HHS52480.1"/>
    </source>
</evidence>
<dbReference type="PANTHER" id="PTHR35177">
    <property type="entry name" value="HYDROGENASE MATURATION FACTOR HYBG"/>
    <property type="match status" value="1"/>
</dbReference>
<gene>
    <name evidence="2" type="ORF">ENW73_06405</name>
</gene>
<dbReference type="PRINTS" id="PR00445">
    <property type="entry name" value="HUPFHYPC"/>
</dbReference>
<evidence type="ECO:0000256" key="1">
    <source>
        <dbReference type="ARBA" id="ARBA00006018"/>
    </source>
</evidence>
<dbReference type="GO" id="GO:0005506">
    <property type="term" value="F:iron ion binding"/>
    <property type="evidence" value="ECO:0007669"/>
    <property type="project" value="TreeGrafter"/>
</dbReference>
<dbReference type="PANTHER" id="PTHR35177:SF2">
    <property type="entry name" value="HYDROGENASE MATURATION FACTOR HYBG"/>
    <property type="match status" value="1"/>
</dbReference>
<dbReference type="FunFam" id="2.30.30.140:FF:000022">
    <property type="entry name" value="Hydrogenase assembly chaperone HybG"/>
    <property type="match status" value="1"/>
</dbReference>
<dbReference type="Pfam" id="PF01455">
    <property type="entry name" value="HupF_HypC"/>
    <property type="match status" value="1"/>
</dbReference>
<proteinExistence type="inferred from homology"/>